<accession>A0A1V6N1I7</accession>
<keyword evidence="1" id="KW-0812">Transmembrane</keyword>
<evidence type="ECO:0000256" key="1">
    <source>
        <dbReference type="SAM" id="Phobius"/>
    </source>
</evidence>
<proteinExistence type="predicted"/>
<keyword evidence="1" id="KW-0472">Membrane</keyword>
<dbReference type="OrthoDB" id="77653at2157"/>
<dbReference type="RefSeq" id="WP_080460703.1">
    <property type="nucleotide sequence ID" value="NZ_JXMW01000016.1"/>
</dbReference>
<dbReference type="Proteomes" id="UP000191661">
    <property type="component" value="Unassembled WGS sequence"/>
</dbReference>
<protein>
    <submittedName>
        <fullName evidence="2">Uncharacterized protein</fullName>
    </submittedName>
</protein>
<comment type="caution">
    <text evidence="2">The sequence shown here is derived from an EMBL/GenBank/DDBJ whole genome shotgun (WGS) entry which is preliminary data.</text>
</comment>
<feature type="transmembrane region" description="Helical" evidence="1">
    <location>
        <begin position="56"/>
        <end position="77"/>
    </location>
</feature>
<evidence type="ECO:0000313" key="3">
    <source>
        <dbReference type="Proteomes" id="UP000191661"/>
    </source>
</evidence>
<keyword evidence="3" id="KW-1185">Reference proteome</keyword>
<dbReference type="EMBL" id="JXMW01000016">
    <property type="protein sequence ID" value="OQD58423.1"/>
    <property type="molecule type" value="Genomic_DNA"/>
</dbReference>
<gene>
    <name evidence="2" type="ORF">MBBAR_16c00260</name>
</gene>
<reference evidence="2 3" key="1">
    <citation type="submission" date="2014-12" db="EMBL/GenBank/DDBJ databases">
        <title>Genome sequence of Methanobrevibacter arboriphilicus DH1, DSM1125.</title>
        <authorList>
            <person name="Poehlein A."/>
            <person name="Thauer R.K."/>
            <person name="Seedorf H."/>
            <person name="Daniel R."/>
        </authorList>
    </citation>
    <scope>NUCLEOTIDE SEQUENCE [LARGE SCALE GENOMIC DNA]</scope>
    <source>
        <strain evidence="2 3">DH1</strain>
    </source>
</reference>
<organism evidence="2 3">
    <name type="scientific">Methanobrevibacter arboriphilus JCM 13429 = DSM 1125</name>
    <dbReference type="NCBI Taxonomy" id="1300164"/>
    <lineage>
        <taxon>Archaea</taxon>
        <taxon>Methanobacteriati</taxon>
        <taxon>Methanobacteriota</taxon>
        <taxon>Methanomada group</taxon>
        <taxon>Methanobacteria</taxon>
        <taxon>Methanobacteriales</taxon>
        <taxon>Methanobacteriaceae</taxon>
        <taxon>Methanobrevibacter</taxon>
    </lineage>
</organism>
<sequence length="191" mass="21789">MILKNIKKEIEERYIKLLIFLILFKHTNPVRSILKIFKLPNFHNDKKGQLSIESLLISLISILILVSISLPLTEIAVDSTISSVKLLETKSEISKITNSIDDVYSDGIGSKRILYVGMPKETYLIFSNDSVLKKGIVTGDLDVFNHSKQIKIVFNADNINSRINFKKNINYKVTIEWPIDTENIILKNVEV</sequence>
<keyword evidence="1" id="KW-1133">Transmembrane helix</keyword>
<dbReference type="AlphaFoldDB" id="A0A1V6N1I7"/>
<evidence type="ECO:0000313" key="2">
    <source>
        <dbReference type="EMBL" id="OQD58423.1"/>
    </source>
</evidence>
<name>A0A1V6N1I7_METAZ</name>